<accession>A0A1I1WG67</accession>
<evidence type="ECO:0000256" key="1">
    <source>
        <dbReference type="SAM" id="MobiDB-lite"/>
    </source>
</evidence>
<sequence length="404" mass="43867">MITLLGQPASAAKAHFDGTHRTRAPEETFADYARHMPAMGITRIGNVTGLDRIGFPVCVAVRPNARALSTSQGKGRSLAAARVSALMEAIETWHGERPEGEIRIASHAELSREGPVPPLRDFPVRADAHLSERHPIPWIRGWDLMEEAPAWLPLETVSTNFVEGGNRPAFLRSTNGLASGNHVLEAVVHALCEVIERDALTMSGLRGNPVPVDPQSVPDPELRQLLDELAEKAVAVFLTDLTCDTGVPTFSCELIDDPESPAWRALPQVDGHGTHLDYRVALSRAVTEAIQARATVISGSRDDLFPQDYRDAVSIEDQLARVENRSAAPLATVRTDATASFEGDLALLLDRLRAVGVRHVLACDLRRSEIGIPVVKVVVPGLEPVRTPFYQPGPRARAILKEAA</sequence>
<dbReference type="PANTHER" id="PTHR37809">
    <property type="entry name" value="RIBOSOMAL PROTEIN S12 METHYLTHIOTRANSFERASE ACCESSORY FACTOR YCAO"/>
    <property type="match status" value="1"/>
</dbReference>
<dbReference type="NCBIfam" id="TIGR00702">
    <property type="entry name" value="YcaO-type kinase domain"/>
    <property type="match status" value="1"/>
</dbReference>
<dbReference type="Pfam" id="PF02624">
    <property type="entry name" value="YcaO"/>
    <property type="match status" value="1"/>
</dbReference>
<dbReference type="OrthoDB" id="109999at2"/>
<evidence type="ECO:0000259" key="2">
    <source>
        <dbReference type="PROSITE" id="PS51664"/>
    </source>
</evidence>
<proteinExistence type="predicted"/>
<keyword evidence="3" id="KW-0808">Transferase</keyword>
<organism evidence="3 4">
    <name type="scientific">Roseivivax sediminis</name>
    <dbReference type="NCBI Taxonomy" id="936889"/>
    <lineage>
        <taxon>Bacteria</taxon>
        <taxon>Pseudomonadati</taxon>
        <taxon>Pseudomonadota</taxon>
        <taxon>Alphaproteobacteria</taxon>
        <taxon>Rhodobacterales</taxon>
        <taxon>Roseobacteraceae</taxon>
        <taxon>Roseivivax</taxon>
    </lineage>
</organism>
<feature type="domain" description="YcaO" evidence="2">
    <location>
        <begin position="73"/>
        <end position="404"/>
    </location>
</feature>
<feature type="compositionally biased region" description="Basic and acidic residues" evidence="1">
    <location>
        <begin position="14"/>
        <end position="23"/>
    </location>
</feature>
<gene>
    <name evidence="3" type="ORF">SAMN04515678_104215</name>
</gene>
<dbReference type="AlphaFoldDB" id="A0A1I1WG67"/>
<name>A0A1I1WG67_9RHOB</name>
<keyword evidence="3" id="KW-0689">Ribosomal protein</keyword>
<dbReference type="RefSeq" id="WP_149755450.1">
    <property type="nucleotide sequence ID" value="NZ_FOMS01000004.1"/>
</dbReference>
<dbReference type="Gene3D" id="3.30.1330.230">
    <property type="match status" value="2"/>
</dbReference>
<feature type="region of interest" description="Disordered" evidence="1">
    <location>
        <begin position="1"/>
        <end position="23"/>
    </location>
</feature>
<dbReference type="EMBL" id="FOMS01000004">
    <property type="protein sequence ID" value="SFD92080.1"/>
    <property type="molecule type" value="Genomic_DNA"/>
</dbReference>
<keyword evidence="3" id="KW-0687">Ribonucleoprotein</keyword>
<keyword evidence="4" id="KW-1185">Reference proteome</keyword>
<dbReference type="PANTHER" id="PTHR37809:SF1">
    <property type="entry name" value="RIBOSOMAL PROTEIN S12 METHYLTHIOTRANSFERASE ACCESSORY FACTOR YCAO"/>
    <property type="match status" value="1"/>
</dbReference>
<protein>
    <submittedName>
        <fullName evidence="3">Ribosomal protein S12 methylthiotransferase accessory factor</fullName>
    </submittedName>
</protein>
<evidence type="ECO:0000313" key="3">
    <source>
        <dbReference type="EMBL" id="SFD92080.1"/>
    </source>
</evidence>
<dbReference type="GO" id="GO:0005840">
    <property type="term" value="C:ribosome"/>
    <property type="evidence" value="ECO:0007669"/>
    <property type="project" value="UniProtKB-KW"/>
</dbReference>
<reference evidence="3 4" key="1">
    <citation type="submission" date="2016-10" db="EMBL/GenBank/DDBJ databases">
        <authorList>
            <person name="Varghese N."/>
            <person name="Submissions S."/>
        </authorList>
    </citation>
    <scope>NUCLEOTIDE SEQUENCE [LARGE SCALE GENOMIC DNA]</scope>
    <source>
        <strain evidence="4">YIM D21,KCTC 23444,ACCC 10710</strain>
    </source>
</reference>
<dbReference type="GO" id="GO:0016740">
    <property type="term" value="F:transferase activity"/>
    <property type="evidence" value="ECO:0007669"/>
    <property type="project" value="UniProtKB-KW"/>
</dbReference>
<evidence type="ECO:0000313" key="4">
    <source>
        <dbReference type="Proteomes" id="UP000325289"/>
    </source>
</evidence>
<dbReference type="Proteomes" id="UP000325289">
    <property type="component" value="Unassembled WGS sequence"/>
</dbReference>
<dbReference type="InterPro" id="IPR003776">
    <property type="entry name" value="YcaO-like_dom"/>
</dbReference>
<dbReference type="PROSITE" id="PS51664">
    <property type="entry name" value="YCAO"/>
    <property type="match status" value="1"/>
</dbReference>